<accession>A0AB33IFN8</accession>
<feature type="signal peptide" evidence="1">
    <location>
        <begin position="1"/>
        <end position="21"/>
    </location>
</feature>
<name>A0AB33IFN8_ACEAC</name>
<dbReference type="RefSeq" id="WP_010665749.1">
    <property type="nucleotide sequence ID" value="NZ_AP023410.1"/>
</dbReference>
<keyword evidence="3" id="KW-1185">Reference proteome</keyword>
<organism evidence="2 3">
    <name type="scientific">Acetobacter aceti NBRC 14818</name>
    <dbReference type="NCBI Taxonomy" id="887700"/>
    <lineage>
        <taxon>Bacteria</taxon>
        <taxon>Pseudomonadati</taxon>
        <taxon>Pseudomonadota</taxon>
        <taxon>Alphaproteobacteria</taxon>
        <taxon>Acetobacterales</taxon>
        <taxon>Acetobacteraceae</taxon>
        <taxon>Acetobacter</taxon>
        <taxon>Acetobacter subgen. Acetobacter</taxon>
    </lineage>
</organism>
<gene>
    <name evidence="2" type="ORF">EMQ_2292</name>
</gene>
<proteinExistence type="predicted"/>
<evidence type="ECO:0000256" key="1">
    <source>
        <dbReference type="SAM" id="SignalP"/>
    </source>
</evidence>
<sequence length="122" mass="12104">MSKISHALGGAISIAASIAFAAPAGAGTATYWGPHGGVAAVHTPGPYVHPVPGPCCYAPWRGAGAVAAGVAAGAAIGAAAHPYPYPYGYPYPVYVAPRPVVYPPAVIVAPAPAYVYPARPMP</sequence>
<protein>
    <submittedName>
        <fullName evidence="2">Uncharacterized protein</fullName>
    </submittedName>
</protein>
<evidence type="ECO:0000313" key="3">
    <source>
        <dbReference type="Proteomes" id="UP000516424"/>
    </source>
</evidence>
<dbReference type="EMBL" id="AP023410">
    <property type="protein sequence ID" value="BCK76686.1"/>
    <property type="molecule type" value="Genomic_DNA"/>
</dbReference>
<evidence type="ECO:0000313" key="2">
    <source>
        <dbReference type="EMBL" id="BCK76686.1"/>
    </source>
</evidence>
<keyword evidence="1" id="KW-0732">Signal</keyword>
<feature type="chain" id="PRO_5044217352" evidence="1">
    <location>
        <begin position="22"/>
        <end position="122"/>
    </location>
</feature>
<dbReference type="AlphaFoldDB" id="A0AB33IFN8"/>
<dbReference type="Proteomes" id="UP000516424">
    <property type="component" value="Chromosome"/>
</dbReference>
<reference evidence="2 3" key="1">
    <citation type="journal article" date="2011" name="Microbiology">
        <title>Transcriptome response to different carbon sources in Acetobacter aceti.</title>
        <authorList>
            <person name="Sakurai K."/>
            <person name="Arai H."/>
            <person name="Ishii M."/>
            <person name="Igarashi Y."/>
        </authorList>
    </citation>
    <scope>NUCLEOTIDE SEQUENCE [LARGE SCALE GENOMIC DNA]</scope>
    <source>
        <strain evidence="2 3">NBRC 14818</strain>
    </source>
</reference>